<feature type="region of interest" description="Disordered" evidence="1">
    <location>
        <begin position="308"/>
        <end position="378"/>
    </location>
</feature>
<reference evidence="2 3" key="1">
    <citation type="journal article" date="2024" name="G3 (Bethesda)">
        <title>Genome assembly of Hibiscus sabdariffa L. provides insights into metabolisms of medicinal natural products.</title>
        <authorList>
            <person name="Kim T."/>
        </authorList>
    </citation>
    <scope>NUCLEOTIDE SEQUENCE [LARGE SCALE GENOMIC DNA]</scope>
    <source>
        <strain evidence="2">TK-2024</strain>
        <tissue evidence="2">Old leaves</tissue>
    </source>
</reference>
<feature type="compositionally biased region" description="Basic residues" evidence="1">
    <location>
        <begin position="336"/>
        <end position="355"/>
    </location>
</feature>
<evidence type="ECO:0000313" key="2">
    <source>
        <dbReference type="EMBL" id="KAK8533054.1"/>
    </source>
</evidence>
<sequence>MFELVMGKDPYIFRLLLMEDKGSRGNVETKPSFQNVEVDNTGNHILTNFLVSSNVLASSVEVRGYLMVSRLRLGHELEICPHPKNMSVSTTPYDPWMRAPMETKRPPPYQRRDIVYCQPLVIGESASFALNHAPLQVSKTIDQVANPGGGISEKELDELAKIADELGVNSTMFTDPATAPIVVDDHGKKPMTPMLMPGIEPRQFAHGGIETGSAGADVTQIPENEVLNVDLDPGSFTKVSKFVGSSSILHDQGIDRGTVDTLKDAELAAPLNADPVAVPNAESHNVVPVMLSSKVLPEEATNLVEVAVKRAPTSHRRRSLPPTDDSKVESEEAARAHKRSRHGKHRSSSSTKRSRSGNDLLDATKDKDISLEMAEAVE</sequence>
<comment type="caution">
    <text evidence="2">The sequence shown here is derived from an EMBL/GenBank/DDBJ whole genome shotgun (WGS) entry which is preliminary data.</text>
</comment>
<accession>A0ABR2DAD1</accession>
<evidence type="ECO:0000313" key="3">
    <source>
        <dbReference type="Proteomes" id="UP001472677"/>
    </source>
</evidence>
<dbReference type="EMBL" id="JBBPBM010000033">
    <property type="protein sequence ID" value="KAK8533054.1"/>
    <property type="molecule type" value="Genomic_DNA"/>
</dbReference>
<name>A0ABR2DAD1_9ROSI</name>
<proteinExistence type="predicted"/>
<feature type="compositionally biased region" description="Basic and acidic residues" evidence="1">
    <location>
        <begin position="324"/>
        <end position="335"/>
    </location>
</feature>
<evidence type="ECO:0000256" key="1">
    <source>
        <dbReference type="SAM" id="MobiDB-lite"/>
    </source>
</evidence>
<keyword evidence="3" id="KW-1185">Reference proteome</keyword>
<gene>
    <name evidence="2" type="ORF">V6N12_076335</name>
</gene>
<protein>
    <submittedName>
        <fullName evidence="2">Uncharacterized protein</fullName>
    </submittedName>
</protein>
<organism evidence="2 3">
    <name type="scientific">Hibiscus sabdariffa</name>
    <name type="common">roselle</name>
    <dbReference type="NCBI Taxonomy" id="183260"/>
    <lineage>
        <taxon>Eukaryota</taxon>
        <taxon>Viridiplantae</taxon>
        <taxon>Streptophyta</taxon>
        <taxon>Embryophyta</taxon>
        <taxon>Tracheophyta</taxon>
        <taxon>Spermatophyta</taxon>
        <taxon>Magnoliopsida</taxon>
        <taxon>eudicotyledons</taxon>
        <taxon>Gunneridae</taxon>
        <taxon>Pentapetalae</taxon>
        <taxon>rosids</taxon>
        <taxon>malvids</taxon>
        <taxon>Malvales</taxon>
        <taxon>Malvaceae</taxon>
        <taxon>Malvoideae</taxon>
        <taxon>Hibiscus</taxon>
    </lineage>
</organism>
<dbReference type="Proteomes" id="UP001472677">
    <property type="component" value="Unassembled WGS sequence"/>
</dbReference>